<keyword evidence="6" id="KW-1185">Reference proteome</keyword>
<dbReference type="EMBL" id="MU157829">
    <property type="protein sequence ID" value="KAF9533257.1"/>
    <property type="molecule type" value="Genomic_DNA"/>
</dbReference>
<feature type="repeat" description="HEAT" evidence="2">
    <location>
        <begin position="345"/>
        <end position="382"/>
    </location>
</feature>
<dbReference type="GO" id="GO:0005096">
    <property type="term" value="F:GTPase activator activity"/>
    <property type="evidence" value="ECO:0007669"/>
    <property type="project" value="InterPro"/>
</dbReference>
<dbReference type="SUPFAM" id="SSF48371">
    <property type="entry name" value="ARM repeat"/>
    <property type="match status" value="1"/>
</dbReference>
<proteinExistence type="predicted"/>
<evidence type="ECO:0000256" key="1">
    <source>
        <dbReference type="ARBA" id="ARBA00023186"/>
    </source>
</evidence>
<protein>
    <submittedName>
        <fullName evidence="5">TBCD protein</fullName>
    </submittedName>
</protein>
<evidence type="ECO:0000313" key="6">
    <source>
        <dbReference type="Proteomes" id="UP000807306"/>
    </source>
</evidence>
<dbReference type="GO" id="GO:0007021">
    <property type="term" value="P:tubulin complex assembly"/>
    <property type="evidence" value="ECO:0007669"/>
    <property type="project" value="InterPro"/>
</dbReference>
<feature type="domain" description="Tubulin-folding cofactor D C-terminal" evidence="3">
    <location>
        <begin position="879"/>
        <end position="1079"/>
    </location>
</feature>
<dbReference type="InterPro" id="IPR033162">
    <property type="entry name" value="TBCD"/>
</dbReference>
<dbReference type="InterPro" id="IPR011989">
    <property type="entry name" value="ARM-like"/>
</dbReference>
<dbReference type="GO" id="GO:0048487">
    <property type="term" value="F:beta-tubulin binding"/>
    <property type="evidence" value="ECO:0007669"/>
    <property type="project" value="InterPro"/>
</dbReference>
<dbReference type="Pfam" id="PF25767">
    <property type="entry name" value="ARM_TBCD_2nd"/>
    <property type="match status" value="1"/>
</dbReference>
<evidence type="ECO:0000259" key="4">
    <source>
        <dbReference type="Pfam" id="PF25767"/>
    </source>
</evidence>
<dbReference type="InterPro" id="IPR021133">
    <property type="entry name" value="HEAT_type_2"/>
</dbReference>
<evidence type="ECO:0000259" key="3">
    <source>
        <dbReference type="Pfam" id="PF12612"/>
    </source>
</evidence>
<evidence type="ECO:0000313" key="5">
    <source>
        <dbReference type="EMBL" id="KAF9533257.1"/>
    </source>
</evidence>
<dbReference type="Proteomes" id="UP000807306">
    <property type="component" value="Unassembled WGS sequence"/>
</dbReference>
<dbReference type="InterPro" id="IPR022577">
    <property type="entry name" value="TBCD_C"/>
</dbReference>
<dbReference type="PANTHER" id="PTHR12658">
    <property type="entry name" value="BETA-TUBULIN COFACTOR D"/>
    <property type="match status" value="1"/>
</dbReference>
<organism evidence="5 6">
    <name type="scientific">Crepidotus variabilis</name>
    <dbReference type="NCBI Taxonomy" id="179855"/>
    <lineage>
        <taxon>Eukaryota</taxon>
        <taxon>Fungi</taxon>
        <taxon>Dikarya</taxon>
        <taxon>Basidiomycota</taxon>
        <taxon>Agaricomycotina</taxon>
        <taxon>Agaricomycetes</taxon>
        <taxon>Agaricomycetidae</taxon>
        <taxon>Agaricales</taxon>
        <taxon>Agaricineae</taxon>
        <taxon>Crepidotaceae</taxon>
        <taxon>Crepidotus</taxon>
    </lineage>
</organism>
<dbReference type="Pfam" id="PF23579">
    <property type="entry name" value="ARM_TBCD"/>
    <property type="match status" value="1"/>
</dbReference>
<dbReference type="Gene3D" id="1.25.10.10">
    <property type="entry name" value="Leucine-rich Repeat Variant"/>
    <property type="match status" value="2"/>
</dbReference>
<dbReference type="GO" id="GO:0000226">
    <property type="term" value="P:microtubule cytoskeleton organization"/>
    <property type="evidence" value="ECO:0007669"/>
    <property type="project" value="TreeGrafter"/>
</dbReference>
<name>A0A9P6EQF9_9AGAR</name>
<comment type="caution">
    <text evidence="5">The sequence shown here is derived from an EMBL/GenBank/DDBJ whole genome shotgun (WGS) entry which is preliminary data.</text>
</comment>
<dbReference type="Pfam" id="PF12612">
    <property type="entry name" value="TFCD_C"/>
    <property type="match status" value="1"/>
</dbReference>
<feature type="domain" description="Tubulin-folding cofactor D ARM repeats" evidence="4">
    <location>
        <begin position="316"/>
        <end position="524"/>
    </location>
</feature>
<gene>
    <name evidence="5" type="ORF">CPB83DRAFT_846139</name>
</gene>
<sequence>MSVAVESIQESKVYATFVRLGDLKKWQDERLSLDLYTEPTDAESVAEAYTSQKITAVFSEYLEQPYLLDPYLEELVTPVVEVLKSHMKRALEDESKKPASFVRVLRLAELLYQYVKFRGYKTIIRFFPHEIGDLSIVLQYAQLPHGMADRGGQWALRYILLLWLYIICIIPFDLAQFDEVDEIGKTASSLQALAKKYLGMAGLERTAAALLLSRLFMRKDGGSGFHDFVQSSRHFFEDEQSNDVMRGMGTLQILCEVAKSGSAEEVQTELEELLNIAKILSEDKALFINTFVRKYRSKLISRICLRLLPGRTTARHRDVRTLTGESSTESVDYDEFDVPNEVDEILERLLESLQDRDTIVRWSAAKGIARIAERLPKDFADQVLETILALFEIHSVAAGTLYDLPAVAEGTWHGACLACAELARRSLVEPQFLSRLIEWSSKALYFDLRKGAHSIGSNVRDAAAYVLWALARTQNKGALVPHAENLAQRLAAVALFDREVHIRRAASAAFQEHVGRTSLFPHGIDVLGKTDFYAVSIRKHAFLIAAPEVALHEEYRRFLVDHILNIAIRHWDVTMRELGAQSLRLICLRDLDGLTPIAIEKTAHLFDSVDSTDTHGGLVALCEIAIAFKEAIEEPFLLEQRLRTVFKYLNRIPEKSLTASRYELVAAAACRLVANSITLAEIELGSKSSSPNWKKVVEIGLKHRNATVQQAAADAMAQISNFANSSQDLSRLISEMSKGTPLIQQSLARLMGVVNWNVHASMLPNATAYLLDRVRNASKADIETRRSCFQAMPKILECVSPRLESTVSSAVVNDILDTLLGGLDDYTTDERGDVGSWVRVACIQGAVSIAQLLCRILVLEPQSAFIPQLMAYLPPTKFHALVAGVLKQGMERLDNVRQEAGATVLKLMELPVNHETANGAEEWRIHGTELLYELFPNSLEEGNHWNDANWLFPRAMRLLEIREYRDRVLAGIVMSVGSKTDSTQRPVAASLVKFAQGLPLAHTSSNPYCLLQLILDLIHYIKGNMSANAVIIPVFQTFVLLFEGDVVRQLPSEAAGAQSIQTILDLTTRNIDKIKNVQRIHESMKIVTNLLTFEEIRNEKAALLFSFLAHRFPRVRAMTAEYFYVLLQSSDFGIDTESLEEILLDTEWSTEDDAVVQAKAKEVVEIIKGPPA</sequence>
<dbReference type="GO" id="GO:0007023">
    <property type="term" value="P:post-chaperonin tubulin folding pathway"/>
    <property type="evidence" value="ECO:0007669"/>
    <property type="project" value="InterPro"/>
</dbReference>
<accession>A0A9P6EQF9</accession>
<evidence type="ECO:0000256" key="2">
    <source>
        <dbReference type="PROSITE-ProRule" id="PRU00103"/>
    </source>
</evidence>
<dbReference type="PANTHER" id="PTHR12658:SF0">
    <property type="entry name" value="TUBULIN-SPECIFIC CHAPERONE D"/>
    <property type="match status" value="1"/>
</dbReference>
<dbReference type="InterPro" id="IPR016024">
    <property type="entry name" value="ARM-type_fold"/>
</dbReference>
<keyword evidence="1" id="KW-0143">Chaperone</keyword>
<reference evidence="5" key="1">
    <citation type="submission" date="2020-11" db="EMBL/GenBank/DDBJ databases">
        <authorList>
            <consortium name="DOE Joint Genome Institute"/>
            <person name="Ahrendt S."/>
            <person name="Riley R."/>
            <person name="Andreopoulos W."/>
            <person name="Labutti K."/>
            <person name="Pangilinan J."/>
            <person name="Ruiz-Duenas F.J."/>
            <person name="Barrasa J.M."/>
            <person name="Sanchez-Garcia M."/>
            <person name="Camarero S."/>
            <person name="Miyauchi S."/>
            <person name="Serrano A."/>
            <person name="Linde D."/>
            <person name="Babiker R."/>
            <person name="Drula E."/>
            <person name="Ayuso-Fernandez I."/>
            <person name="Pacheco R."/>
            <person name="Padilla G."/>
            <person name="Ferreira P."/>
            <person name="Barriuso J."/>
            <person name="Kellner H."/>
            <person name="Castanera R."/>
            <person name="Alfaro M."/>
            <person name="Ramirez L."/>
            <person name="Pisabarro A.G."/>
            <person name="Kuo A."/>
            <person name="Tritt A."/>
            <person name="Lipzen A."/>
            <person name="He G."/>
            <person name="Yan M."/>
            <person name="Ng V."/>
            <person name="Cullen D."/>
            <person name="Martin F."/>
            <person name="Rosso M.-N."/>
            <person name="Henrissat B."/>
            <person name="Hibbett D."/>
            <person name="Martinez A.T."/>
            <person name="Grigoriev I.V."/>
        </authorList>
    </citation>
    <scope>NUCLEOTIDE SEQUENCE</scope>
    <source>
        <strain evidence="5">CBS 506.95</strain>
    </source>
</reference>
<dbReference type="PROSITE" id="PS50077">
    <property type="entry name" value="HEAT_REPEAT"/>
    <property type="match status" value="1"/>
</dbReference>
<dbReference type="InterPro" id="IPR058033">
    <property type="entry name" value="ARM_TBCD_2nd"/>
</dbReference>
<dbReference type="AlphaFoldDB" id="A0A9P6EQF9"/>
<dbReference type="OrthoDB" id="1735853at2759"/>